<accession>A0A1E3QY56</accession>
<feature type="region of interest" description="Disordered" evidence="1">
    <location>
        <begin position="925"/>
        <end position="944"/>
    </location>
</feature>
<dbReference type="STRING" id="984486.A0A1E3QY56"/>
<evidence type="ECO:0000313" key="3">
    <source>
        <dbReference type="Proteomes" id="UP000094336"/>
    </source>
</evidence>
<reference evidence="3" key="1">
    <citation type="submission" date="2016-05" db="EMBL/GenBank/DDBJ databases">
        <title>Comparative genomics of biotechnologically important yeasts.</title>
        <authorList>
            <consortium name="DOE Joint Genome Institute"/>
            <person name="Riley R."/>
            <person name="Haridas S."/>
            <person name="Wolfe K.H."/>
            <person name="Lopes M.R."/>
            <person name="Hittinger C.T."/>
            <person name="Goker M."/>
            <person name="Salamov A."/>
            <person name="Wisecaver J."/>
            <person name="Long T.M."/>
            <person name="Aerts A.L."/>
            <person name="Barry K."/>
            <person name="Choi C."/>
            <person name="Clum A."/>
            <person name="Coughlan A.Y."/>
            <person name="Deshpande S."/>
            <person name="Douglass A.P."/>
            <person name="Hanson S.J."/>
            <person name="Klenk H.-P."/>
            <person name="Labutti K."/>
            <person name="Lapidus A."/>
            <person name="Lindquist E."/>
            <person name="Lipzen A."/>
            <person name="Meier-Kolthoff J.P."/>
            <person name="Ohm R.A."/>
            <person name="Otillar R.P."/>
            <person name="Pangilinan J."/>
            <person name="Peng Y."/>
            <person name="Rokas A."/>
            <person name="Rosa C.A."/>
            <person name="Scheuner C."/>
            <person name="Sibirny A.A."/>
            <person name="Slot J.C."/>
            <person name="Stielow J.B."/>
            <person name="Sun H."/>
            <person name="Kurtzman C.P."/>
            <person name="Blackwell M."/>
            <person name="Grigoriev I.V."/>
            <person name="Jeffries T.W."/>
        </authorList>
    </citation>
    <scope>NUCLEOTIDE SEQUENCE [LARGE SCALE GENOMIC DNA]</scope>
    <source>
        <strain evidence="3">NRRL Y-12698</strain>
    </source>
</reference>
<feature type="compositionally biased region" description="Polar residues" evidence="1">
    <location>
        <begin position="933"/>
        <end position="944"/>
    </location>
</feature>
<dbReference type="RefSeq" id="XP_018987886.1">
    <property type="nucleotide sequence ID" value="XM_019127477.1"/>
</dbReference>
<dbReference type="AlphaFoldDB" id="A0A1E3QY56"/>
<organism evidence="2 3">
    <name type="scientific">Babjeviella inositovora NRRL Y-12698</name>
    <dbReference type="NCBI Taxonomy" id="984486"/>
    <lineage>
        <taxon>Eukaryota</taxon>
        <taxon>Fungi</taxon>
        <taxon>Dikarya</taxon>
        <taxon>Ascomycota</taxon>
        <taxon>Saccharomycotina</taxon>
        <taxon>Pichiomycetes</taxon>
        <taxon>Serinales incertae sedis</taxon>
        <taxon>Babjeviella</taxon>
    </lineage>
</organism>
<keyword evidence="3" id="KW-1185">Reference proteome</keyword>
<feature type="region of interest" description="Disordered" evidence="1">
    <location>
        <begin position="530"/>
        <end position="556"/>
    </location>
</feature>
<dbReference type="OrthoDB" id="4092486at2759"/>
<dbReference type="EMBL" id="KV454426">
    <property type="protein sequence ID" value="ODQ82558.1"/>
    <property type="molecule type" value="Genomic_DNA"/>
</dbReference>
<evidence type="ECO:0008006" key="4">
    <source>
        <dbReference type="Google" id="ProtNLM"/>
    </source>
</evidence>
<feature type="region of interest" description="Disordered" evidence="1">
    <location>
        <begin position="698"/>
        <end position="733"/>
    </location>
</feature>
<feature type="region of interest" description="Disordered" evidence="1">
    <location>
        <begin position="612"/>
        <end position="633"/>
    </location>
</feature>
<dbReference type="Proteomes" id="UP000094336">
    <property type="component" value="Unassembled WGS sequence"/>
</dbReference>
<sequence>MTLPHSLSSKSLKLIDDIYAQKYTRSSSFQTLKELPTPSVIAQLFDELRNSELTYKHVLAQLLACCKPSNRNLRVSGLAPKSHYSQYDESPTVTNAVRSLITKHTQLLRLLDQDDFTASFIDWVEDVVGTYESYIRNYKDDIDALDFEKVLVRKPLMRLRYLTKFLETLIKVSAEAGDFAHIDHLSTCFEKVSTLLVNAKLKLESELQDADANSIGFGKVRILERMTPCAAAFSLTDVLKRGRFFVSLKHPIMPIEDMLCEAFLLKNGNGQSDKSGFAASVSFSPDLATGLAICAIEAVGRSLLFPPFRPGELSIMELDGKGITLTPALKEDAEDILLHLEFLEPREAPLWTACFRELFQEKHQDPLPATFKQTGLGLMEPTAELHLPQGLAPENPKNDPADASDEFYFPAAPSSQKLFKNISGVTQPGSIYNGMLSKLSPLGGAASMPSFQSTESPFLDEKSGKIMVKHSPSLSQDLPSPELSPHCEVLPGTRLLSHRDLSSGSLVLPVRQSVASNRVMDCINSSPIHQHTTSSAASFGEVSPGKPGSLNTSPLELSEISSYKTDNRTEDTPQLDGQSTVDSDLVGYDCDEESFSDFEIVTSAALNARAPEPKSMPTVTPKEPSKDYTFGGDYTPSFAPKARDFSSFGKEYKPDFSAEPRKKSIFSVFKKKKEPKPVVKPPQPMAEKPMTPKEIFNKAKESSSPAIQQRKASASTVKEQKSGLGSVDPPFRFAQNNNSSSTLVLSSSSSRNRMNLAVDTNMSAPAYSGPASATSLPSPFAPATFATKKPEDSENVRAVLARCTVLYEAQCRASQWRFNQWQRMGLTDETLVRIVVAEDEAYLCVYETARADNLDPVACMPLSAAYSIFAPSSSLDVECRTRESVERAGQVAVLVRSNSGAESTALVESLETACSGLKRLAFLEETHGDPRMPSSNTDSSISTNGTLESRGSILISANVSSSMSSIPSGMLDVNRWQKPLFGLLQRVGSSDSMRGPYLHNDSGSTVSLPVSGSSRQVLVLSETVVQKHELLLLQNVKVVVYRTTATLSAAEVPNLKHYDAVDASRLSLLAVTGLKLYHLVLGKSADVFAEQDGFSRVGKKSLRVVPCAGNEAFLVVFRSSKDADRVWVLVDSC</sequence>
<dbReference type="GeneID" id="30145330"/>
<gene>
    <name evidence="2" type="ORF">BABINDRAFT_159122</name>
</gene>
<proteinExistence type="predicted"/>
<protein>
    <recommendedName>
        <fullName evidence="4">DH domain-containing protein</fullName>
    </recommendedName>
</protein>
<name>A0A1E3QY56_9ASCO</name>
<evidence type="ECO:0000256" key="1">
    <source>
        <dbReference type="SAM" id="MobiDB-lite"/>
    </source>
</evidence>
<feature type="compositionally biased region" description="Polar residues" evidence="1">
    <location>
        <begin position="702"/>
        <end position="717"/>
    </location>
</feature>
<evidence type="ECO:0000313" key="2">
    <source>
        <dbReference type="EMBL" id="ODQ82558.1"/>
    </source>
</evidence>